<gene>
    <name evidence="1" type="ORF">ACFO3G_08065</name>
</gene>
<sequence length="89" mass="10300">MEIIILLSLLFIVCRLGGTNFHAGRIYLFDLFQFESYSIIKDNYQIVLNECAVKPVQRDSYLLNSVVLFDVQKTTQTTLIQLRNLKLEG</sequence>
<accession>A0ABV9KA58</accession>
<reference evidence="2" key="1">
    <citation type="journal article" date="2019" name="Int. J. Syst. Evol. Microbiol.">
        <title>The Global Catalogue of Microorganisms (GCM) 10K type strain sequencing project: providing services to taxonomists for standard genome sequencing and annotation.</title>
        <authorList>
            <consortium name="The Broad Institute Genomics Platform"/>
            <consortium name="The Broad Institute Genome Sequencing Center for Infectious Disease"/>
            <person name="Wu L."/>
            <person name="Ma J."/>
        </authorList>
    </citation>
    <scope>NUCLEOTIDE SEQUENCE [LARGE SCALE GENOMIC DNA]</scope>
    <source>
        <strain evidence="2">CGMCC 4.7357</strain>
    </source>
</reference>
<dbReference type="RefSeq" id="WP_380079719.1">
    <property type="nucleotide sequence ID" value="NZ_JBHSGO010000206.1"/>
</dbReference>
<evidence type="ECO:0000313" key="2">
    <source>
        <dbReference type="Proteomes" id="UP001596020"/>
    </source>
</evidence>
<protein>
    <submittedName>
        <fullName evidence="1">Uncharacterized protein</fullName>
    </submittedName>
</protein>
<evidence type="ECO:0000313" key="1">
    <source>
        <dbReference type="EMBL" id="MFC4666546.1"/>
    </source>
</evidence>
<comment type="caution">
    <text evidence="1">The sequence shown here is derived from an EMBL/GenBank/DDBJ whole genome shotgun (WGS) entry which is preliminary data.</text>
</comment>
<proteinExistence type="predicted"/>
<dbReference type="Proteomes" id="UP001596020">
    <property type="component" value="Unassembled WGS sequence"/>
</dbReference>
<dbReference type="EMBL" id="JBHSGO010000206">
    <property type="protein sequence ID" value="MFC4666546.1"/>
    <property type="molecule type" value="Genomic_DNA"/>
</dbReference>
<name>A0ABV9KA58_9PORP</name>
<organism evidence="1 2">
    <name type="scientific">Falsiporphyromonas endometrii</name>
    <dbReference type="NCBI Taxonomy" id="1387297"/>
    <lineage>
        <taxon>Bacteria</taxon>
        <taxon>Pseudomonadati</taxon>
        <taxon>Bacteroidota</taxon>
        <taxon>Bacteroidia</taxon>
        <taxon>Bacteroidales</taxon>
        <taxon>Porphyromonadaceae</taxon>
        <taxon>Falsiporphyromonas</taxon>
    </lineage>
</organism>
<keyword evidence="2" id="KW-1185">Reference proteome</keyword>